<evidence type="ECO:0000313" key="5">
    <source>
        <dbReference type="Proteomes" id="UP000199092"/>
    </source>
</evidence>
<proteinExistence type="predicted"/>
<keyword evidence="2" id="KW-0472">Membrane</keyword>
<feature type="domain" description="Acyltransferase 3" evidence="3">
    <location>
        <begin position="32"/>
        <end position="363"/>
    </location>
</feature>
<feature type="compositionally biased region" description="Low complexity" evidence="1">
    <location>
        <begin position="398"/>
        <end position="410"/>
    </location>
</feature>
<feature type="transmembrane region" description="Helical" evidence="2">
    <location>
        <begin position="220"/>
        <end position="236"/>
    </location>
</feature>
<sequence>MAPHAPDLAAHHRGRLRSWWQLGTASSRFAHVDALRAFAVMLVVVSHAGLQAVVPGGAGVTVFLVISGFIITYLVIRERLSTGGFSPRRFYLRRVLKIGPPLLVIILLPTAVYAALGGPVAPGAVASQIFFSYNWVHLYGYDAGGVLPGSAVLWSLSVEEQFYIVFAVYWVLASRTRHFVRSAALFGVVAIVASSLSRVLVSLAPGDGADRINYGTDTRMESLGWGILVAVVYVVWQQDGRRLPRLRAVVQHPSTPVLAATLFVASLLVREEWFRDTIRYTIQSLSASAFILFGLLARGRLQAAVTRVARWGPVRLIGLASYSLYLVHHAVDFALDAALGVEVRPSTAPLYILAGVVCGIVVYRVLEVPFEHLRARLHRTDAELPGRGLPRPTAEASRAPLPARPVAPLGVPGPPAPRTGLSGAAAPLVDEHRR</sequence>
<dbReference type="GO" id="GO:0016020">
    <property type="term" value="C:membrane"/>
    <property type="evidence" value="ECO:0007669"/>
    <property type="project" value="TreeGrafter"/>
</dbReference>
<dbReference type="Pfam" id="PF01757">
    <property type="entry name" value="Acyl_transf_3"/>
    <property type="match status" value="1"/>
</dbReference>
<dbReference type="STRING" id="546871.SAMN04488543_1197"/>
<feature type="transmembrane region" description="Helical" evidence="2">
    <location>
        <begin position="60"/>
        <end position="77"/>
    </location>
</feature>
<feature type="transmembrane region" description="Helical" evidence="2">
    <location>
        <begin position="348"/>
        <end position="366"/>
    </location>
</feature>
<dbReference type="InterPro" id="IPR002656">
    <property type="entry name" value="Acyl_transf_3_dom"/>
</dbReference>
<keyword evidence="4" id="KW-0378">Hydrolase</keyword>
<dbReference type="AlphaFoldDB" id="A0A1H1PYD7"/>
<keyword evidence="4" id="KW-0012">Acyltransferase</keyword>
<evidence type="ECO:0000313" key="4">
    <source>
        <dbReference type="EMBL" id="SDS16208.1"/>
    </source>
</evidence>
<keyword evidence="4" id="KW-0808">Transferase</keyword>
<feature type="region of interest" description="Disordered" evidence="1">
    <location>
        <begin position="384"/>
        <end position="434"/>
    </location>
</feature>
<dbReference type="InterPro" id="IPR050879">
    <property type="entry name" value="Acyltransferase_3"/>
</dbReference>
<reference evidence="4 5" key="1">
    <citation type="submission" date="2016-10" db="EMBL/GenBank/DDBJ databases">
        <authorList>
            <person name="de Groot N.N."/>
        </authorList>
    </citation>
    <scope>NUCLEOTIDE SEQUENCE [LARGE SCALE GENOMIC DNA]</scope>
    <source>
        <strain evidence="4 5">DSM 21741</strain>
    </source>
</reference>
<dbReference type="GO" id="GO:0016747">
    <property type="term" value="F:acyltransferase activity, transferring groups other than amino-acyl groups"/>
    <property type="evidence" value="ECO:0007669"/>
    <property type="project" value="InterPro"/>
</dbReference>
<dbReference type="EMBL" id="LT629749">
    <property type="protein sequence ID" value="SDS16208.1"/>
    <property type="molecule type" value="Genomic_DNA"/>
</dbReference>
<feature type="transmembrane region" description="Helical" evidence="2">
    <location>
        <begin position="309"/>
        <end position="328"/>
    </location>
</feature>
<dbReference type="Proteomes" id="UP000199092">
    <property type="component" value="Chromosome I"/>
</dbReference>
<keyword evidence="2" id="KW-1133">Transmembrane helix</keyword>
<feature type="transmembrane region" description="Helical" evidence="2">
    <location>
        <begin position="248"/>
        <end position="268"/>
    </location>
</feature>
<gene>
    <name evidence="4" type="ORF">SAMN04488543_1197</name>
</gene>
<feature type="transmembrane region" description="Helical" evidence="2">
    <location>
        <begin position="98"/>
        <end position="131"/>
    </location>
</feature>
<feature type="transmembrane region" description="Helical" evidence="2">
    <location>
        <begin position="151"/>
        <end position="172"/>
    </location>
</feature>
<dbReference type="GO" id="GO:0000271">
    <property type="term" value="P:polysaccharide biosynthetic process"/>
    <property type="evidence" value="ECO:0007669"/>
    <property type="project" value="TreeGrafter"/>
</dbReference>
<dbReference type="PANTHER" id="PTHR23028">
    <property type="entry name" value="ACETYLTRANSFERASE"/>
    <property type="match status" value="1"/>
</dbReference>
<accession>A0A1H1PYD7</accession>
<name>A0A1H1PYD7_9ACTN</name>
<organism evidence="4 5">
    <name type="scientific">Friedmanniella luteola</name>
    <dbReference type="NCBI Taxonomy" id="546871"/>
    <lineage>
        <taxon>Bacteria</taxon>
        <taxon>Bacillati</taxon>
        <taxon>Actinomycetota</taxon>
        <taxon>Actinomycetes</taxon>
        <taxon>Propionibacteriales</taxon>
        <taxon>Nocardioidaceae</taxon>
        <taxon>Friedmanniella</taxon>
    </lineage>
</organism>
<dbReference type="OrthoDB" id="3404679at2"/>
<keyword evidence="2" id="KW-0812">Transmembrane</keyword>
<feature type="transmembrane region" description="Helical" evidence="2">
    <location>
        <begin position="280"/>
        <end position="297"/>
    </location>
</feature>
<evidence type="ECO:0000256" key="1">
    <source>
        <dbReference type="SAM" id="MobiDB-lite"/>
    </source>
</evidence>
<dbReference type="GO" id="GO:0016787">
    <property type="term" value="F:hydrolase activity"/>
    <property type="evidence" value="ECO:0007669"/>
    <property type="project" value="UniProtKB-KW"/>
</dbReference>
<dbReference type="PANTHER" id="PTHR23028:SF53">
    <property type="entry name" value="ACYL_TRANSF_3 DOMAIN-CONTAINING PROTEIN"/>
    <property type="match status" value="1"/>
</dbReference>
<evidence type="ECO:0000259" key="3">
    <source>
        <dbReference type="Pfam" id="PF01757"/>
    </source>
</evidence>
<dbReference type="RefSeq" id="WP_091411078.1">
    <property type="nucleotide sequence ID" value="NZ_LT629749.1"/>
</dbReference>
<feature type="transmembrane region" description="Helical" evidence="2">
    <location>
        <begin position="179"/>
        <end position="200"/>
    </location>
</feature>
<keyword evidence="5" id="KW-1185">Reference proteome</keyword>
<evidence type="ECO:0000256" key="2">
    <source>
        <dbReference type="SAM" id="Phobius"/>
    </source>
</evidence>
<protein>
    <submittedName>
        <fullName evidence="4">Peptidoglycan/LPS O-acetylase OafA/YrhL, contains acyltransferase and SGNH-hydrolase domains</fullName>
    </submittedName>
</protein>